<feature type="region of interest" description="Disordered" evidence="2">
    <location>
        <begin position="223"/>
        <end position="246"/>
    </location>
</feature>
<feature type="compositionally biased region" description="Polar residues" evidence="2">
    <location>
        <begin position="231"/>
        <end position="241"/>
    </location>
</feature>
<organism evidence="3 4">
    <name type="scientific">Elsinoe australis</name>
    <dbReference type="NCBI Taxonomy" id="40998"/>
    <lineage>
        <taxon>Eukaryota</taxon>
        <taxon>Fungi</taxon>
        <taxon>Dikarya</taxon>
        <taxon>Ascomycota</taxon>
        <taxon>Pezizomycotina</taxon>
        <taxon>Dothideomycetes</taxon>
        <taxon>Dothideomycetidae</taxon>
        <taxon>Myriangiales</taxon>
        <taxon>Elsinoaceae</taxon>
        <taxon>Elsinoe</taxon>
    </lineage>
</organism>
<evidence type="ECO:0000313" key="4">
    <source>
        <dbReference type="Proteomes" id="UP000243723"/>
    </source>
</evidence>
<feature type="region of interest" description="Disordered" evidence="2">
    <location>
        <begin position="493"/>
        <end position="512"/>
    </location>
</feature>
<dbReference type="Gene3D" id="1.20.5.170">
    <property type="match status" value="1"/>
</dbReference>
<feature type="region of interest" description="Disordered" evidence="2">
    <location>
        <begin position="178"/>
        <end position="204"/>
    </location>
</feature>
<evidence type="ECO:0008006" key="5">
    <source>
        <dbReference type="Google" id="ProtNLM"/>
    </source>
</evidence>
<dbReference type="SUPFAM" id="SSF57959">
    <property type="entry name" value="Leucine zipper domain"/>
    <property type="match status" value="1"/>
</dbReference>
<dbReference type="PANTHER" id="PTHR40618:SF1">
    <property type="entry name" value="B-ZIP TRANSCRIPTION FACTOR (EUROFUNG)"/>
    <property type="match status" value="1"/>
</dbReference>
<protein>
    <recommendedName>
        <fullName evidence="5">BZIP domain-containing protein</fullName>
    </recommendedName>
</protein>
<dbReference type="CDD" id="cd14688">
    <property type="entry name" value="bZIP_YAP"/>
    <property type="match status" value="1"/>
</dbReference>
<evidence type="ECO:0000256" key="2">
    <source>
        <dbReference type="SAM" id="MobiDB-lite"/>
    </source>
</evidence>
<dbReference type="InterPro" id="IPR046347">
    <property type="entry name" value="bZIP_sf"/>
</dbReference>
<accession>A0A2P8A021</accession>
<evidence type="ECO:0000313" key="3">
    <source>
        <dbReference type="EMBL" id="PSK53813.1"/>
    </source>
</evidence>
<dbReference type="AlphaFoldDB" id="A0A2P8A021"/>
<gene>
    <name evidence="3" type="ORF">B9Z65_7619</name>
</gene>
<reference evidence="3 4" key="1">
    <citation type="submission" date="2017-05" db="EMBL/GenBank/DDBJ databases">
        <title>Draft genome sequence of Elsinoe australis.</title>
        <authorList>
            <person name="Cheng Q."/>
        </authorList>
    </citation>
    <scope>NUCLEOTIDE SEQUENCE [LARGE SCALE GENOMIC DNA]</scope>
    <source>
        <strain evidence="3 4">NL1</strain>
    </source>
</reference>
<dbReference type="Proteomes" id="UP000243723">
    <property type="component" value="Unassembled WGS sequence"/>
</dbReference>
<evidence type="ECO:0000256" key="1">
    <source>
        <dbReference type="SAM" id="Coils"/>
    </source>
</evidence>
<proteinExistence type="predicted"/>
<feature type="compositionally biased region" description="Polar residues" evidence="2">
    <location>
        <begin position="1"/>
        <end position="10"/>
    </location>
</feature>
<comment type="caution">
    <text evidence="3">The sequence shown here is derived from an EMBL/GenBank/DDBJ whole genome shotgun (WGS) entry which is preliminary data.</text>
</comment>
<name>A0A2P8A021_9PEZI</name>
<sequence length="666" mass="72171">MATVAATMTSPPAPKGRKRKAADADIDEKPRGRPRKNSKDESAAERRRTQIRLAQRAYRQRKETTIDELRQRVSELTTTVEMMNRSLRDFAQTATKRGLPDETRSDLDELVQKLAPYVMTARNPGKFTPSDDDSAMPNISAVSVDPINGSYNDATISPEEENHIDIGMGYALMMENQQDNQRDSKQGSPNSYEAPQAATAFGPEVFPNLRTDARSYEQPVPTKRIIDQQQRHSPSNQTVQRSPEMLTEEQQLESQLQHIGANFLNTPQYESALIPRSQSLSPVHSYSYYEKSFSRRLQRRCIETGWELLNNPTVAPSTYNRVFRLTQLLGRSHSAMVHAFSLALRRTINDALDSHVSPFTSIGGAGLHYPSHESGPRRPLTRTDSTMTLDAIASSIPGYEGEWLDPQDVQGYLHDLGINVNGQASFVHSRLPIAYLTTPSHLVAAEAYMASLNPANHSIEEAEIFHRQFLDRGASTSDPVHFASATAAVSAVTSGQVPTPRPGPNANANASGNGNLDLASMGLWNNDLGNLDLGSLTDILDSPALNFFTIPGTASYEAASPEASRGGAESAGSHSSEGMGGGSRSEANSSEGKIGCGSSVTSVSSVESAGVVGRKDGDAGERLNVTLDVGRLMKGLILGSVCLGRAPGFRRELVDAAVRASVVMSF</sequence>
<keyword evidence="4" id="KW-1185">Reference proteome</keyword>
<feature type="region of interest" description="Disordered" evidence="2">
    <location>
        <begin position="559"/>
        <end position="600"/>
    </location>
</feature>
<dbReference type="OrthoDB" id="3555317at2759"/>
<feature type="region of interest" description="Disordered" evidence="2">
    <location>
        <begin position="1"/>
        <end position="48"/>
    </location>
</feature>
<dbReference type="STRING" id="40998.A0A2P8A021"/>
<feature type="coiled-coil region" evidence="1">
    <location>
        <begin position="59"/>
        <end position="86"/>
    </location>
</feature>
<feature type="compositionally biased region" description="Low complexity" evidence="2">
    <location>
        <begin position="559"/>
        <end position="577"/>
    </location>
</feature>
<dbReference type="PANTHER" id="PTHR40618">
    <property type="entry name" value="B-ZIP TRANSCRIPTION FACTOR (EUROFUNG)-RELATED"/>
    <property type="match status" value="1"/>
</dbReference>
<feature type="compositionally biased region" description="Basic and acidic residues" evidence="2">
    <location>
        <begin position="21"/>
        <end position="48"/>
    </location>
</feature>
<keyword evidence="1" id="KW-0175">Coiled coil</keyword>
<dbReference type="GO" id="GO:0003700">
    <property type="term" value="F:DNA-binding transcription factor activity"/>
    <property type="evidence" value="ECO:0007669"/>
    <property type="project" value="InterPro"/>
</dbReference>
<dbReference type="EMBL" id="NHZQ01000087">
    <property type="protein sequence ID" value="PSK53813.1"/>
    <property type="molecule type" value="Genomic_DNA"/>
</dbReference>